<evidence type="ECO:0000313" key="2">
    <source>
        <dbReference type="EMBL" id="KRX06486.1"/>
    </source>
</evidence>
<organism evidence="2 3">
    <name type="scientific">Pseudocohnilembus persalinus</name>
    <name type="common">Ciliate</name>
    <dbReference type="NCBI Taxonomy" id="266149"/>
    <lineage>
        <taxon>Eukaryota</taxon>
        <taxon>Sar</taxon>
        <taxon>Alveolata</taxon>
        <taxon>Ciliophora</taxon>
        <taxon>Intramacronucleata</taxon>
        <taxon>Oligohymenophorea</taxon>
        <taxon>Scuticociliatia</taxon>
        <taxon>Philasterida</taxon>
        <taxon>Pseudocohnilembidae</taxon>
        <taxon>Pseudocohnilembus</taxon>
    </lineage>
</organism>
<reference evidence="2 3" key="1">
    <citation type="journal article" date="2015" name="Sci. Rep.">
        <title>Genome of the facultative scuticociliatosis pathogen Pseudocohnilembus persalinus provides insight into its virulence through horizontal gene transfer.</title>
        <authorList>
            <person name="Xiong J."/>
            <person name="Wang G."/>
            <person name="Cheng J."/>
            <person name="Tian M."/>
            <person name="Pan X."/>
            <person name="Warren A."/>
            <person name="Jiang C."/>
            <person name="Yuan D."/>
            <person name="Miao W."/>
        </authorList>
    </citation>
    <scope>NUCLEOTIDE SEQUENCE [LARGE SCALE GENOMIC DNA]</scope>
    <source>
        <strain evidence="2">36N120E</strain>
    </source>
</reference>
<feature type="region of interest" description="Disordered" evidence="1">
    <location>
        <begin position="1"/>
        <end position="21"/>
    </location>
</feature>
<accession>A0A0V0QWA4</accession>
<evidence type="ECO:0000313" key="3">
    <source>
        <dbReference type="Proteomes" id="UP000054937"/>
    </source>
</evidence>
<sequence>MTNQNNKYQPQNLNPNINQNSQIQSKNPYLLQKSTFIGKNQSELINPYKQQPSQCNFKNLYQSSLNERKDNPLGQILTEGMSQIQVQRKLNENQKQKERLDNLDKNDLRRHYDINNYKKLDQKSFSENFQNYCKDQRQYNQFNYEDIPQELKDKLNHEYIQEHKFLFMDHNKNKKLNQNQIEYLNKIRQNQGIQMIKNGKQIEPYQELSNEQLYLLDFKDRPDYKKNLILYEQAIKRNKQIQETQRLLKEKNQNRKLLGYNIIANHNILYKDKKMPQNPQIEPLIQVNKSQDGKILYEQVYFPSLTEHRKYYQQVYEQENQANQRFGKKQMLFNYGINNK</sequence>
<proteinExistence type="predicted"/>
<dbReference type="EMBL" id="LDAU01000096">
    <property type="protein sequence ID" value="KRX06486.1"/>
    <property type="molecule type" value="Genomic_DNA"/>
</dbReference>
<gene>
    <name evidence="2" type="ORF">PPERSA_05099</name>
</gene>
<protein>
    <submittedName>
        <fullName evidence="2">Uncharacterized protein</fullName>
    </submittedName>
</protein>
<name>A0A0V0QWA4_PSEPJ</name>
<keyword evidence="3" id="KW-1185">Reference proteome</keyword>
<evidence type="ECO:0000256" key="1">
    <source>
        <dbReference type="SAM" id="MobiDB-lite"/>
    </source>
</evidence>
<dbReference type="AlphaFoldDB" id="A0A0V0QWA4"/>
<dbReference type="Proteomes" id="UP000054937">
    <property type="component" value="Unassembled WGS sequence"/>
</dbReference>
<comment type="caution">
    <text evidence="2">The sequence shown here is derived from an EMBL/GenBank/DDBJ whole genome shotgun (WGS) entry which is preliminary data.</text>
</comment>
<dbReference type="InParanoid" id="A0A0V0QWA4"/>
<feature type="compositionally biased region" description="Low complexity" evidence="1">
    <location>
        <begin position="9"/>
        <end position="21"/>
    </location>
</feature>